<proteinExistence type="predicted"/>
<reference evidence="1" key="1">
    <citation type="submission" date="2020-01" db="EMBL/GenBank/DDBJ databases">
        <title>Genome Sequencing of Three Apophysomyces-Like Fungal Strains Confirms a Novel Fungal Genus in the Mucoromycota with divergent Burkholderia-like Endosymbiotic Bacteria.</title>
        <authorList>
            <person name="Stajich J.E."/>
            <person name="Macias A.M."/>
            <person name="Carter-House D."/>
            <person name="Lovett B."/>
            <person name="Kasson L.R."/>
            <person name="Berry K."/>
            <person name="Grigoriev I."/>
            <person name="Chang Y."/>
            <person name="Spatafora J."/>
            <person name="Kasson M.T."/>
        </authorList>
    </citation>
    <scope>NUCLEOTIDE SEQUENCE</scope>
    <source>
        <strain evidence="1">NRRL A-21654</strain>
    </source>
</reference>
<gene>
    <name evidence="1" type="ORF">EC973_006225</name>
</gene>
<organism evidence="1 2">
    <name type="scientific">Apophysomyces ossiformis</name>
    <dbReference type="NCBI Taxonomy" id="679940"/>
    <lineage>
        <taxon>Eukaryota</taxon>
        <taxon>Fungi</taxon>
        <taxon>Fungi incertae sedis</taxon>
        <taxon>Mucoromycota</taxon>
        <taxon>Mucoromycotina</taxon>
        <taxon>Mucoromycetes</taxon>
        <taxon>Mucorales</taxon>
        <taxon>Mucorineae</taxon>
        <taxon>Mucoraceae</taxon>
        <taxon>Apophysomyces</taxon>
    </lineage>
</organism>
<keyword evidence="2" id="KW-1185">Reference proteome</keyword>
<dbReference type="Proteomes" id="UP000605846">
    <property type="component" value="Unassembled WGS sequence"/>
</dbReference>
<name>A0A8H7BIN7_9FUNG</name>
<protein>
    <submittedName>
        <fullName evidence="1">Uncharacterized protein</fullName>
    </submittedName>
</protein>
<accession>A0A8H7BIN7</accession>
<evidence type="ECO:0000313" key="2">
    <source>
        <dbReference type="Proteomes" id="UP000605846"/>
    </source>
</evidence>
<sequence>MRFSKELTEKSSTMGKAMSAIRRSAKRTLLVVQRSIDNHRIADTKTVASKRSSTAGVGRCIGDRLGRGLKDDENVRVLDRGIKRKFNQCEGTQDNPVCLEDSQTKVRRLSHRSIVEQHNSTTKNIKNTQSNMIYRHVRGGDNQTADQQSRKKLLEHDKPLLWSWFNQMKQRWPQTKMKIDAFATRHIAKLSNTGASIQIRRQMQWMPGSRSGQGRACTIPPVETYSSSGIEVEGGSSQRGDNGDTEITTQFWWPVLLERTQDPVLTIRVNHLRCLTIMAIICKYQTKEGNPVDQQNFLNNWKQLRLKKHTIHTGNTG</sequence>
<dbReference type="EMBL" id="JABAYA010000382">
    <property type="protein sequence ID" value="KAF7720738.1"/>
    <property type="molecule type" value="Genomic_DNA"/>
</dbReference>
<comment type="caution">
    <text evidence="1">The sequence shown here is derived from an EMBL/GenBank/DDBJ whole genome shotgun (WGS) entry which is preliminary data.</text>
</comment>
<evidence type="ECO:0000313" key="1">
    <source>
        <dbReference type="EMBL" id="KAF7720738.1"/>
    </source>
</evidence>
<dbReference type="AlphaFoldDB" id="A0A8H7BIN7"/>